<keyword evidence="3" id="KW-1185">Reference proteome</keyword>
<sequence length="70" mass="8057">MARHQMIPGTDKTECQMLKLSRKRQAPEGKGQASQERATRTTTEILPEERTSKQKNCICIYMHTSFNMAE</sequence>
<name>A0A0A0HWK1_PARBD</name>
<dbReference type="InParanoid" id="A0A0A0HWK1"/>
<dbReference type="HOGENOM" id="CLU_2758478_0_0_1"/>
<organism evidence="2 3">
    <name type="scientific">Paracoccidioides brasiliensis (strain Pb18)</name>
    <dbReference type="NCBI Taxonomy" id="502780"/>
    <lineage>
        <taxon>Eukaryota</taxon>
        <taxon>Fungi</taxon>
        <taxon>Dikarya</taxon>
        <taxon>Ascomycota</taxon>
        <taxon>Pezizomycotina</taxon>
        <taxon>Eurotiomycetes</taxon>
        <taxon>Eurotiomycetidae</taxon>
        <taxon>Onygenales</taxon>
        <taxon>Ajellomycetaceae</taxon>
        <taxon>Paracoccidioides</taxon>
    </lineage>
</organism>
<dbReference type="AlphaFoldDB" id="A0A0A0HWK1"/>
<protein>
    <submittedName>
        <fullName evidence="2">Uncharacterized protein</fullName>
    </submittedName>
</protein>
<proteinExistence type="predicted"/>
<dbReference type="VEuPathDB" id="FungiDB:PADG_11181"/>
<dbReference type="KEGG" id="pbn:PADG_11181"/>
<evidence type="ECO:0000313" key="3">
    <source>
        <dbReference type="Proteomes" id="UP000001628"/>
    </source>
</evidence>
<feature type="compositionally biased region" description="Polar residues" evidence="1">
    <location>
        <begin position="32"/>
        <end position="44"/>
    </location>
</feature>
<accession>A0A0A0HWK1</accession>
<dbReference type="RefSeq" id="XP_010756776.1">
    <property type="nucleotide sequence ID" value="XM_010758474.1"/>
</dbReference>
<evidence type="ECO:0000313" key="2">
    <source>
        <dbReference type="EMBL" id="KGM92723.1"/>
    </source>
</evidence>
<dbReference type="EMBL" id="KN275957">
    <property type="protein sequence ID" value="KGM92723.1"/>
    <property type="molecule type" value="Genomic_DNA"/>
</dbReference>
<evidence type="ECO:0000256" key="1">
    <source>
        <dbReference type="SAM" id="MobiDB-lite"/>
    </source>
</evidence>
<dbReference type="Proteomes" id="UP000001628">
    <property type="component" value="Unassembled WGS sequence"/>
</dbReference>
<feature type="region of interest" description="Disordered" evidence="1">
    <location>
        <begin position="21"/>
        <end position="49"/>
    </location>
</feature>
<reference evidence="2 3" key="1">
    <citation type="journal article" date="2011" name="PLoS Genet.">
        <title>Comparative genomic analysis of human fungal pathogens causing paracoccidioidomycosis.</title>
        <authorList>
            <person name="Desjardins C.A."/>
            <person name="Champion M.D."/>
            <person name="Holder J.W."/>
            <person name="Muszewska A."/>
            <person name="Goldberg J."/>
            <person name="Bailao A.M."/>
            <person name="Brigido M.M."/>
            <person name="Ferreira M.E."/>
            <person name="Garcia A.M."/>
            <person name="Grynberg M."/>
            <person name="Gujja S."/>
            <person name="Heiman D.I."/>
            <person name="Henn M.R."/>
            <person name="Kodira C.D."/>
            <person name="Leon-Narvaez H."/>
            <person name="Longo L.V."/>
            <person name="Ma L.J."/>
            <person name="Malavazi I."/>
            <person name="Matsuo A.L."/>
            <person name="Morais F.V."/>
            <person name="Pereira M."/>
            <person name="Rodriguez-Brito S."/>
            <person name="Sakthikumar S."/>
            <person name="Salem-Izacc S.M."/>
            <person name="Sykes S.M."/>
            <person name="Teixeira M.M."/>
            <person name="Vallejo M.C."/>
            <person name="Walter M.E."/>
            <person name="Yandava C."/>
            <person name="Young S."/>
            <person name="Zeng Q."/>
            <person name="Zucker J."/>
            <person name="Felipe M.S."/>
            <person name="Goldman G.H."/>
            <person name="Haas B.J."/>
            <person name="McEwen J.G."/>
            <person name="Nino-Vega G."/>
            <person name="Puccia R."/>
            <person name="San-Blas G."/>
            <person name="Soares C.M."/>
            <person name="Birren B.W."/>
            <person name="Cuomo C.A."/>
        </authorList>
    </citation>
    <scope>NUCLEOTIDE SEQUENCE [LARGE SCALE GENOMIC DNA]</scope>
    <source>
        <strain evidence="2 3">Pb18</strain>
    </source>
</reference>
<gene>
    <name evidence="2" type="ORF">PADG_11181</name>
</gene>
<dbReference type="GeneID" id="22587078"/>